<dbReference type="InterPro" id="IPR015421">
    <property type="entry name" value="PyrdxlP-dep_Trfase_major"/>
</dbReference>
<dbReference type="Pfam" id="PF00155">
    <property type="entry name" value="Aminotran_1_2"/>
    <property type="match status" value="1"/>
</dbReference>
<dbReference type="GO" id="GO:0005737">
    <property type="term" value="C:cytoplasm"/>
    <property type="evidence" value="ECO:0007669"/>
    <property type="project" value="TreeGrafter"/>
</dbReference>
<dbReference type="SUPFAM" id="SSF53383">
    <property type="entry name" value="PLP-dependent transferases"/>
    <property type="match status" value="1"/>
</dbReference>
<evidence type="ECO:0000313" key="7">
    <source>
        <dbReference type="EMBL" id="CAE0641874.1"/>
    </source>
</evidence>
<evidence type="ECO:0000256" key="3">
    <source>
        <dbReference type="ARBA" id="ARBA00022576"/>
    </source>
</evidence>
<proteinExistence type="inferred from homology"/>
<evidence type="ECO:0000256" key="5">
    <source>
        <dbReference type="ARBA" id="ARBA00022898"/>
    </source>
</evidence>
<comment type="similarity">
    <text evidence="2">Belongs to the class-I pyridoxal-phosphate-dependent aminotransferase family.</text>
</comment>
<dbReference type="Gene3D" id="3.90.1150.10">
    <property type="entry name" value="Aspartate Aminotransferase, domain 1"/>
    <property type="match status" value="1"/>
</dbReference>
<keyword evidence="5" id="KW-0663">Pyridoxal phosphate</keyword>
<dbReference type="PANTHER" id="PTHR43807:SF20">
    <property type="entry name" value="FI04487P"/>
    <property type="match status" value="1"/>
</dbReference>
<dbReference type="Gene3D" id="3.40.640.10">
    <property type="entry name" value="Type I PLP-dependent aspartate aminotransferase-like (Major domain)"/>
    <property type="match status" value="1"/>
</dbReference>
<sequence length="356" mass="37900">MTNPEMLTLNQYSLPAGLGTLQQAVCDFYNRTYNLSGTRGEYTPANVAVVAGATEGLDVAINTVVGEGDEVIMFDPSFPWYAGIIRMAGATPVILDMAPPKFMPDLDAVRAAITPRTKALLLNSPHNPCGHCYTQEELEALAGLAVAHDLTVISDEVYENVVFAGRRHLRIADQEGMAERTLTLGSASKLLSLTGWRVGWVLGHERYMAGVRTLHAATSYCAPTPLQHGVAAALQAEDGAFEGRPATIEANAAVLGAALREAGFAVCPADGGHFLTADTSPLGLDGLAATRQLLGQEDVRVGAVPSMIFYAAEGGAGGEEEEDRPLVRFALCKERATVEEAAERIRRFRPVLPPPS</sequence>
<dbReference type="InterPro" id="IPR004838">
    <property type="entry name" value="NHTrfase_class1_PyrdxlP-BS"/>
</dbReference>
<keyword evidence="3" id="KW-0032">Aminotransferase</keyword>
<dbReference type="EMBL" id="HBIU01046078">
    <property type="protein sequence ID" value="CAE0641874.1"/>
    <property type="molecule type" value="Transcribed_RNA"/>
</dbReference>
<accession>A0A7S3Y5R2</accession>
<keyword evidence="4" id="KW-0808">Transferase</keyword>
<protein>
    <recommendedName>
        <fullName evidence="6">Aminotransferase class I/classII large domain-containing protein</fullName>
    </recommendedName>
</protein>
<reference evidence="7" key="1">
    <citation type="submission" date="2021-01" db="EMBL/GenBank/DDBJ databases">
        <authorList>
            <person name="Corre E."/>
            <person name="Pelletier E."/>
            <person name="Niang G."/>
            <person name="Scheremetjew M."/>
            <person name="Finn R."/>
            <person name="Kale V."/>
            <person name="Holt S."/>
            <person name="Cochrane G."/>
            <person name="Meng A."/>
            <person name="Brown T."/>
            <person name="Cohen L."/>
        </authorList>
    </citation>
    <scope>NUCLEOTIDE SEQUENCE</scope>
    <source>
        <strain evidence="7">CCMP3107</strain>
    </source>
</reference>
<dbReference type="GO" id="GO:0033854">
    <property type="term" value="F:glutamate-prephenate aminotransferase activity"/>
    <property type="evidence" value="ECO:0007669"/>
    <property type="project" value="UniProtKB-ARBA"/>
</dbReference>
<evidence type="ECO:0000256" key="4">
    <source>
        <dbReference type="ARBA" id="ARBA00022679"/>
    </source>
</evidence>
<evidence type="ECO:0000259" key="6">
    <source>
        <dbReference type="Pfam" id="PF00155"/>
    </source>
</evidence>
<dbReference type="AlphaFoldDB" id="A0A7S3Y5R2"/>
<dbReference type="FunFam" id="3.40.640.10:FF:000033">
    <property type="entry name" value="Aspartate aminotransferase"/>
    <property type="match status" value="1"/>
</dbReference>
<organism evidence="7">
    <name type="scientific">Heterosigma akashiwo</name>
    <name type="common">Chromophytic alga</name>
    <name type="synonym">Heterosigma carterae</name>
    <dbReference type="NCBI Taxonomy" id="2829"/>
    <lineage>
        <taxon>Eukaryota</taxon>
        <taxon>Sar</taxon>
        <taxon>Stramenopiles</taxon>
        <taxon>Ochrophyta</taxon>
        <taxon>Raphidophyceae</taxon>
        <taxon>Chattonellales</taxon>
        <taxon>Chattonellaceae</taxon>
        <taxon>Heterosigma</taxon>
    </lineage>
</organism>
<dbReference type="PROSITE" id="PS00105">
    <property type="entry name" value="AA_TRANSFER_CLASS_1"/>
    <property type="match status" value="1"/>
</dbReference>
<dbReference type="PANTHER" id="PTHR43807">
    <property type="entry name" value="FI04487P"/>
    <property type="match status" value="1"/>
</dbReference>
<dbReference type="InterPro" id="IPR015424">
    <property type="entry name" value="PyrdxlP-dep_Trfase"/>
</dbReference>
<dbReference type="GO" id="GO:0030170">
    <property type="term" value="F:pyridoxal phosphate binding"/>
    <property type="evidence" value="ECO:0007669"/>
    <property type="project" value="InterPro"/>
</dbReference>
<dbReference type="InterPro" id="IPR015422">
    <property type="entry name" value="PyrdxlP-dep_Trfase_small"/>
</dbReference>
<evidence type="ECO:0000256" key="2">
    <source>
        <dbReference type="ARBA" id="ARBA00007441"/>
    </source>
</evidence>
<dbReference type="InterPro" id="IPR051326">
    <property type="entry name" value="Kynurenine-oxoglutarate_AT"/>
</dbReference>
<feature type="domain" description="Aminotransferase class I/classII large" evidence="6">
    <location>
        <begin position="8"/>
        <end position="345"/>
    </location>
</feature>
<evidence type="ECO:0000256" key="1">
    <source>
        <dbReference type="ARBA" id="ARBA00001933"/>
    </source>
</evidence>
<comment type="cofactor">
    <cofactor evidence="1">
        <name>pyridoxal 5'-phosphate</name>
        <dbReference type="ChEBI" id="CHEBI:597326"/>
    </cofactor>
</comment>
<dbReference type="GO" id="GO:0016212">
    <property type="term" value="F:kynurenine-oxoglutarate transaminase activity"/>
    <property type="evidence" value="ECO:0007669"/>
    <property type="project" value="TreeGrafter"/>
</dbReference>
<gene>
    <name evidence="7" type="ORF">HAKA00212_LOCUS20704</name>
</gene>
<name>A0A7S3Y5R2_HETAK</name>
<dbReference type="GO" id="GO:0033853">
    <property type="term" value="F:aspartate-prephenate aminotransferase activity"/>
    <property type="evidence" value="ECO:0007669"/>
    <property type="project" value="UniProtKB-ARBA"/>
</dbReference>
<dbReference type="InterPro" id="IPR004839">
    <property type="entry name" value="Aminotransferase_I/II_large"/>
</dbReference>
<dbReference type="CDD" id="cd00609">
    <property type="entry name" value="AAT_like"/>
    <property type="match status" value="1"/>
</dbReference>